<comment type="caution">
    <text evidence="2">The sequence shown here is derived from an EMBL/GenBank/DDBJ whole genome shotgun (WGS) entry which is preliminary data.</text>
</comment>
<dbReference type="EMBL" id="JBHSSW010000003">
    <property type="protein sequence ID" value="MFC6196863.1"/>
    <property type="molecule type" value="Genomic_DNA"/>
</dbReference>
<proteinExistence type="predicted"/>
<keyword evidence="3" id="KW-1185">Reference proteome</keyword>
<organism evidence="2 3">
    <name type="scientific">Ponticaulis profundi</name>
    <dbReference type="NCBI Taxonomy" id="2665222"/>
    <lineage>
        <taxon>Bacteria</taxon>
        <taxon>Pseudomonadati</taxon>
        <taxon>Pseudomonadota</taxon>
        <taxon>Alphaproteobacteria</taxon>
        <taxon>Hyphomonadales</taxon>
        <taxon>Hyphomonadaceae</taxon>
        <taxon>Ponticaulis</taxon>
    </lineage>
</organism>
<evidence type="ECO:0000313" key="3">
    <source>
        <dbReference type="Proteomes" id="UP001596303"/>
    </source>
</evidence>
<name>A0ABW1S6P2_9PROT</name>
<evidence type="ECO:0000259" key="1">
    <source>
        <dbReference type="Pfam" id="PF13924"/>
    </source>
</evidence>
<evidence type="ECO:0000313" key="2">
    <source>
        <dbReference type="EMBL" id="MFC6196863.1"/>
    </source>
</evidence>
<dbReference type="Pfam" id="PF13924">
    <property type="entry name" value="Lipocalin_5"/>
    <property type="match status" value="1"/>
</dbReference>
<protein>
    <submittedName>
        <fullName evidence="2">Lipocalin-like domain-containing protein</fullName>
    </submittedName>
</protein>
<gene>
    <name evidence="2" type="ORF">ACFQDM_02170</name>
</gene>
<feature type="domain" description="Lipocalin-like" evidence="1">
    <location>
        <begin position="5"/>
        <end position="133"/>
    </location>
</feature>
<sequence>MAGLIGAWTLVSSVNYRNDEGKPTFGTPPGGQLQYTADGRMGAFLQDPDWAARGENDKVPDSFTEFFAYAGRWELNGDQVRHVIEFASVPTRVGTEFTRTLNVIDDDTMELTTAPETSKSGAVYVTKLVWKRASASNQ</sequence>
<accession>A0ABW1S6P2</accession>
<dbReference type="RefSeq" id="WP_377374839.1">
    <property type="nucleotide sequence ID" value="NZ_JBHSSW010000003.1"/>
</dbReference>
<dbReference type="InterPro" id="IPR024311">
    <property type="entry name" value="Lipocalin-like"/>
</dbReference>
<reference evidence="3" key="1">
    <citation type="journal article" date="2019" name="Int. J. Syst. Evol. Microbiol.">
        <title>The Global Catalogue of Microorganisms (GCM) 10K type strain sequencing project: providing services to taxonomists for standard genome sequencing and annotation.</title>
        <authorList>
            <consortium name="The Broad Institute Genomics Platform"/>
            <consortium name="The Broad Institute Genome Sequencing Center for Infectious Disease"/>
            <person name="Wu L."/>
            <person name="Ma J."/>
        </authorList>
    </citation>
    <scope>NUCLEOTIDE SEQUENCE [LARGE SCALE GENOMIC DNA]</scope>
    <source>
        <strain evidence="3">CGMCC-1.15741</strain>
    </source>
</reference>
<dbReference type="Proteomes" id="UP001596303">
    <property type="component" value="Unassembled WGS sequence"/>
</dbReference>